<dbReference type="Proteomes" id="UP001442468">
    <property type="component" value="Unassembled WGS sequence"/>
</dbReference>
<reference evidence="3 4" key="1">
    <citation type="submission" date="2024-05" db="EMBL/GenBank/DDBJ databases">
        <title>Halomonas sp. SSM6 16S ribosomal RNA gene Genome sequencing and assembly.</title>
        <authorList>
            <person name="Yook S."/>
        </authorList>
    </citation>
    <scope>NUCLEOTIDE SEQUENCE [LARGE SCALE GENOMIC DNA]</scope>
    <source>
        <strain evidence="3 4">SSM6</strain>
    </source>
</reference>
<accession>A0ABV1NFB0</accession>
<evidence type="ECO:0000313" key="3">
    <source>
        <dbReference type="EMBL" id="MEQ6917470.1"/>
    </source>
</evidence>
<dbReference type="RefSeq" id="WP_349761729.1">
    <property type="nucleotide sequence ID" value="NZ_JBEGCJ010000003.1"/>
</dbReference>
<gene>
    <name evidence="3" type="ORF">ABE960_08060</name>
</gene>
<sequence length="425" mass="44652">MSTSRNTSGVTRLATLTAAAVIPLLGAAAIETAVFPDAGFFMQSAQAQQGKGGNHDNLLNVGRGKGQGQMGGQGRGQMGGSAESDVFRDDDGGRPEGKGQGGADRGGKPDNAGGGGGPTSGKGGDYGDIVVILREDDGTPIRDINGNIQPCLVVGCTEDNPDSYTQLVEVEEGDYEMPEGVIPVEFGRLNVARSPESVTDHSLAELLSKLDGVSITAATLASMTDEAGRLLVINDDTISTIDSPLENFALYVALIEAAGSEPDADSYTLSITTSPMGDDPEETFSMTVSADVVMTLAASAFSAASDKYGDVTVDEMMNLTGFVDLDDELSMLVENESVGYVYDDNVRDTLYGDITVWVLTEDVDADGNTIYRPEEVNLLDTVVFNEVPTIDDDTNGIDAFTQQTDDAVQVLEFVHDFAIEPPATP</sequence>
<proteinExistence type="predicted"/>
<feature type="chain" id="PRO_5046553713" evidence="2">
    <location>
        <begin position="29"/>
        <end position="425"/>
    </location>
</feature>
<name>A0ABV1NFB0_9GAMM</name>
<evidence type="ECO:0000256" key="1">
    <source>
        <dbReference type="SAM" id="MobiDB-lite"/>
    </source>
</evidence>
<feature type="signal peptide" evidence="2">
    <location>
        <begin position="1"/>
        <end position="28"/>
    </location>
</feature>
<feature type="compositionally biased region" description="Basic and acidic residues" evidence="1">
    <location>
        <begin position="85"/>
        <end position="97"/>
    </location>
</feature>
<evidence type="ECO:0000313" key="4">
    <source>
        <dbReference type="Proteomes" id="UP001442468"/>
    </source>
</evidence>
<evidence type="ECO:0000256" key="2">
    <source>
        <dbReference type="SAM" id="SignalP"/>
    </source>
</evidence>
<protein>
    <submittedName>
        <fullName evidence="3">Uncharacterized protein</fullName>
    </submittedName>
</protein>
<feature type="region of interest" description="Disordered" evidence="1">
    <location>
        <begin position="46"/>
        <end position="125"/>
    </location>
</feature>
<feature type="compositionally biased region" description="Gly residues" evidence="1">
    <location>
        <begin position="63"/>
        <end position="79"/>
    </location>
</feature>
<feature type="compositionally biased region" description="Gly residues" evidence="1">
    <location>
        <begin position="112"/>
        <end position="125"/>
    </location>
</feature>
<comment type="caution">
    <text evidence="3">The sequence shown here is derived from an EMBL/GenBank/DDBJ whole genome shotgun (WGS) entry which is preliminary data.</text>
</comment>
<organism evidence="3 4">
    <name type="scientific">Halomonas aquatica</name>
    <dbReference type="NCBI Taxonomy" id="3151123"/>
    <lineage>
        <taxon>Bacteria</taxon>
        <taxon>Pseudomonadati</taxon>
        <taxon>Pseudomonadota</taxon>
        <taxon>Gammaproteobacteria</taxon>
        <taxon>Oceanospirillales</taxon>
        <taxon>Halomonadaceae</taxon>
        <taxon>Halomonas</taxon>
    </lineage>
</organism>
<dbReference type="EMBL" id="JBEGCJ010000003">
    <property type="protein sequence ID" value="MEQ6917470.1"/>
    <property type="molecule type" value="Genomic_DNA"/>
</dbReference>
<keyword evidence="2" id="KW-0732">Signal</keyword>
<keyword evidence="4" id="KW-1185">Reference proteome</keyword>